<reference evidence="11 12" key="1">
    <citation type="journal article" date="2024" name="IMA Fungus">
        <title>IMA Genome - F19 : A genome assembly and annotation guide to empower mycologists, including annotated draft genome sequences of Ceratocystis pirilliformis, Diaporthe australafricana, Fusarium ophioides, Paecilomyces lecythidis, and Sporothrix stenoceras.</title>
        <authorList>
            <person name="Aylward J."/>
            <person name="Wilson A.M."/>
            <person name="Visagie C.M."/>
            <person name="Spraker J."/>
            <person name="Barnes I."/>
            <person name="Buitendag C."/>
            <person name="Ceriani C."/>
            <person name="Del Mar Angel L."/>
            <person name="du Plessis D."/>
            <person name="Fuchs T."/>
            <person name="Gasser K."/>
            <person name="Kramer D."/>
            <person name="Li W."/>
            <person name="Munsamy K."/>
            <person name="Piso A."/>
            <person name="Price J.L."/>
            <person name="Sonnekus B."/>
            <person name="Thomas C."/>
            <person name="van der Nest A."/>
            <person name="van Dijk A."/>
            <person name="van Heerden A."/>
            <person name="van Vuuren N."/>
            <person name="Yilmaz N."/>
            <person name="Duong T.A."/>
            <person name="van der Merwe N.A."/>
            <person name="Wingfield M.J."/>
            <person name="Wingfield B.D."/>
        </authorList>
    </citation>
    <scope>NUCLEOTIDE SEQUENCE [LARGE SCALE GENOMIC DNA]</scope>
    <source>
        <strain evidence="11 12">CMW 5346</strain>
    </source>
</reference>
<evidence type="ECO:0000256" key="7">
    <source>
        <dbReference type="ARBA" id="ARBA00035120"/>
    </source>
</evidence>
<evidence type="ECO:0000256" key="3">
    <source>
        <dbReference type="ARBA" id="ARBA00022475"/>
    </source>
</evidence>
<feature type="transmembrane region" description="Helical" evidence="10">
    <location>
        <begin position="233"/>
        <end position="253"/>
    </location>
</feature>
<evidence type="ECO:0000313" key="11">
    <source>
        <dbReference type="EMBL" id="KAL1896317.1"/>
    </source>
</evidence>
<evidence type="ECO:0000256" key="1">
    <source>
        <dbReference type="ARBA" id="ARBA00002598"/>
    </source>
</evidence>
<protein>
    <recommendedName>
        <fullName evidence="13">Chromosome condensation protein</fullName>
    </recommendedName>
</protein>
<gene>
    <name evidence="11" type="ORF">Sste5346_004701</name>
</gene>
<dbReference type="Pfam" id="PF02537">
    <property type="entry name" value="CRCB"/>
    <property type="match status" value="2"/>
</dbReference>
<dbReference type="PANTHER" id="PTHR28259:SF1">
    <property type="entry name" value="FLUORIDE EXPORT PROTEIN 1-RELATED"/>
    <property type="match status" value="1"/>
</dbReference>
<feature type="transmembrane region" description="Helical" evidence="10">
    <location>
        <begin position="397"/>
        <end position="418"/>
    </location>
</feature>
<feature type="compositionally biased region" description="Pro residues" evidence="9">
    <location>
        <begin position="215"/>
        <end position="225"/>
    </location>
</feature>
<feature type="transmembrane region" description="Helical" evidence="10">
    <location>
        <begin position="468"/>
        <end position="488"/>
    </location>
</feature>
<evidence type="ECO:0008006" key="13">
    <source>
        <dbReference type="Google" id="ProtNLM"/>
    </source>
</evidence>
<feature type="transmembrane region" description="Helical" evidence="10">
    <location>
        <begin position="105"/>
        <end position="127"/>
    </location>
</feature>
<dbReference type="Proteomes" id="UP001583186">
    <property type="component" value="Unassembled WGS sequence"/>
</dbReference>
<sequence>MHRHDVEVGQQGDSSAGDNNTASISEVDNNAINKTESYDIPLSYVNLNEAEAPPPAENPDELPVARHRSLEEYREEDEQSRREEQRHPTKKHDRRRYGTAISRPFVELYTISYLIFFSLFGTLARLGLSSLTTYTGAPVTFGVLWANFAGTVVLGFLAELSPVINRDHAAEEEEEPKKEEAPAADADDSIDRDLADADPVDEENEEANNNTVAAPAPPAPTPTPAKRPRPIPLYVGLATGFCGSFTSFSSFMLEVFEALANTLPAPKYHPGDDASEVASRGVGYGFMAPLAVLFLTVGMCLSGLKLGAHLAIFLNRLATRVGSKKWTHSHTTTLLRIADNAVVILSFGAWLAAILITVFQPGPAKSHYWRTDVLFALIFAPPGCLLRFYLSLKLNGTFATFPLGTFTVNIFGTATLAMAWDLQHASAVAATRLVGCQVLQGIMDGFCGCLTTVSTWMAELLGLKRRHAYFYGGMSLAIGLVAMVLIVGTPKWTIGWQEPVC</sequence>
<keyword evidence="3" id="KW-1003">Cell membrane</keyword>
<feature type="compositionally biased region" description="Polar residues" evidence="9">
    <location>
        <begin position="11"/>
        <end position="32"/>
    </location>
</feature>
<evidence type="ECO:0000256" key="10">
    <source>
        <dbReference type="SAM" id="Phobius"/>
    </source>
</evidence>
<dbReference type="PANTHER" id="PTHR28259">
    <property type="entry name" value="FLUORIDE EXPORT PROTEIN 1-RELATED"/>
    <property type="match status" value="1"/>
</dbReference>
<evidence type="ECO:0000256" key="8">
    <source>
        <dbReference type="ARBA" id="ARBA00035585"/>
    </source>
</evidence>
<feature type="compositionally biased region" description="Acidic residues" evidence="9">
    <location>
        <begin position="196"/>
        <end position="206"/>
    </location>
</feature>
<feature type="transmembrane region" description="Helical" evidence="10">
    <location>
        <begin position="334"/>
        <end position="356"/>
    </location>
</feature>
<evidence type="ECO:0000256" key="6">
    <source>
        <dbReference type="ARBA" id="ARBA00023136"/>
    </source>
</evidence>
<feature type="region of interest" description="Disordered" evidence="9">
    <location>
        <begin position="72"/>
        <end position="95"/>
    </location>
</feature>
<feature type="transmembrane region" description="Helical" evidence="10">
    <location>
        <begin position="139"/>
        <end position="158"/>
    </location>
</feature>
<keyword evidence="6 10" id="KW-0472">Membrane</keyword>
<comment type="catalytic activity">
    <reaction evidence="8">
        <text>fluoride(in) = fluoride(out)</text>
        <dbReference type="Rhea" id="RHEA:76159"/>
        <dbReference type="ChEBI" id="CHEBI:17051"/>
    </reaction>
    <physiologicalReaction direction="left-to-right" evidence="8">
        <dbReference type="Rhea" id="RHEA:76160"/>
    </physiologicalReaction>
</comment>
<comment type="function">
    <text evidence="1">Fluoride channel required for the rapid expulsion of cytoplasmic fluoride.</text>
</comment>
<evidence type="ECO:0000313" key="12">
    <source>
        <dbReference type="Proteomes" id="UP001583186"/>
    </source>
</evidence>
<evidence type="ECO:0000256" key="4">
    <source>
        <dbReference type="ARBA" id="ARBA00022692"/>
    </source>
</evidence>
<comment type="similarity">
    <text evidence="7">Belongs to the fluoride channel Fluc/FEX (TC 1.A.43) family.</text>
</comment>
<keyword evidence="4 10" id="KW-0812">Transmembrane</keyword>
<evidence type="ECO:0000256" key="2">
    <source>
        <dbReference type="ARBA" id="ARBA00004651"/>
    </source>
</evidence>
<accession>A0ABR3Z7W2</accession>
<feature type="region of interest" description="Disordered" evidence="9">
    <location>
        <begin position="167"/>
        <end position="227"/>
    </location>
</feature>
<feature type="region of interest" description="Disordered" evidence="9">
    <location>
        <begin position="1"/>
        <end position="32"/>
    </location>
</feature>
<feature type="compositionally biased region" description="Basic and acidic residues" evidence="9">
    <location>
        <begin position="167"/>
        <end position="181"/>
    </location>
</feature>
<evidence type="ECO:0000256" key="9">
    <source>
        <dbReference type="SAM" id="MobiDB-lite"/>
    </source>
</evidence>
<keyword evidence="5 10" id="KW-1133">Transmembrane helix</keyword>
<feature type="transmembrane region" description="Helical" evidence="10">
    <location>
        <begin position="368"/>
        <end position="390"/>
    </location>
</feature>
<feature type="transmembrane region" description="Helical" evidence="10">
    <location>
        <begin position="290"/>
        <end position="314"/>
    </location>
</feature>
<dbReference type="EMBL" id="JAWCUI010000023">
    <property type="protein sequence ID" value="KAL1896317.1"/>
    <property type="molecule type" value="Genomic_DNA"/>
</dbReference>
<dbReference type="InterPro" id="IPR003691">
    <property type="entry name" value="FluC"/>
</dbReference>
<proteinExistence type="inferred from homology"/>
<evidence type="ECO:0000256" key="5">
    <source>
        <dbReference type="ARBA" id="ARBA00022989"/>
    </source>
</evidence>
<organism evidence="11 12">
    <name type="scientific">Sporothrix stenoceras</name>
    <dbReference type="NCBI Taxonomy" id="5173"/>
    <lineage>
        <taxon>Eukaryota</taxon>
        <taxon>Fungi</taxon>
        <taxon>Dikarya</taxon>
        <taxon>Ascomycota</taxon>
        <taxon>Pezizomycotina</taxon>
        <taxon>Sordariomycetes</taxon>
        <taxon>Sordariomycetidae</taxon>
        <taxon>Ophiostomatales</taxon>
        <taxon>Ophiostomataceae</taxon>
        <taxon>Sporothrix</taxon>
    </lineage>
</organism>
<feature type="transmembrane region" description="Helical" evidence="10">
    <location>
        <begin position="438"/>
        <end position="456"/>
    </location>
</feature>
<comment type="subcellular location">
    <subcellularLocation>
        <location evidence="2">Cell membrane</location>
        <topology evidence="2">Multi-pass membrane protein</topology>
    </subcellularLocation>
</comment>
<name>A0ABR3Z7W2_9PEZI</name>
<comment type="caution">
    <text evidence="11">The sequence shown here is derived from an EMBL/GenBank/DDBJ whole genome shotgun (WGS) entry which is preliminary data.</text>
</comment>
<keyword evidence="12" id="KW-1185">Reference proteome</keyword>